<evidence type="ECO:0000313" key="2">
    <source>
        <dbReference type="Proteomes" id="UP000036681"/>
    </source>
</evidence>
<name>A0A0M3ICV9_ASCLU</name>
<dbReference type="Proteomes" id="UP000036681">
    <property type="component" value="Unplaced"/>
</dbReference>
<keyword evidence="2" id="KW-1185">Reference proteome</keyword>
<proteinExistence type="predicted"/>
<organism evidence="2 3">
    <name type="scientific">Ascaris lumbricoides</name>
    <name type="common">Giant roundworm</name>
    <dbReference type="NCBI Taxonomy" id="6252"/>
    <lineage>
        <taxon>Eukaryota</taxon>
        <taxon>Metazoa</taxon>
        <taxon>Ecdysozoa</taxon>
        <taxon>Nematoda</taxon>
        <taxon>Chromadorea</taxon>
        <taxon>Rhabditida</taxon>
        <taxon>Spirurina</taxon>
        <taxon>Ascaridomorpha</taxon>
        <taxon>Ascaridoidea</taxon>
        <taxon>Ascarididae</taxon>
        <taxon>Ascaris</taxon>
    </lineage>
</organism>
<reference evidence="3" key="1">
    <citation type="submission" date="2017-02" db="UniProtKB">
        <authorList>
            <consortium name="WormBaseParasite"/>
        </authorList>
    </citation>
    <scope>IDENTIFICATION</scope>
</reference>
<protein>
    <submittedName>
        <fullName evidence="3">DAG1 domain-containing protein</fullName>
    </submittedName>
</protein>
<keyword evidence="1" id="KW-0812">Transmembrane</keyword>
<dbReference type="WBParaSite" id="ALUE_0001576801-mRNA-1">
    <property type="protein sequence ID" value="ALUE_0001576801-mRNA-1"/>
    <property type="gene ID" value="ALUE_0001576801"/>
</dbReference>
<keyword evidence="1" id="KW-1133">Transmembrane helix</keyword>
<dbReference type="AlphaFoldDB" id="A0A0M3ICV9"/>
<evidence type="ECO:0000313" key="3">
    <source>
        <dbReference type="WBParaSite" id="ALUE_0001576801-mRNA-1"/>
    </source>
</evidence>
<keyword evidence="1" id="KW-0472">Membrane</keyword>
<sequence length="98" mass="11496">YIYIYIYRLTRAAGPHTEPRSKLPVSWVSIIFTLFLLFILVIFVFYRLCTRKMRQLCGYTLADYRPTSTDPTDNLIATTSKTSGNMEYSMKKFVEAYI</sequence>
<feature type="transmembrane region" description="Helical" evidence="1">
    <location>
        <begin position="25"/>
        <end position="46"/>
    </location>
</feature>
<accession>A0A0M3ICV9</accession>
<evidence type="ECO:0000256" key="1">
    <source>
        <dbReference type="SAM" id="Phobius"/>
    </source>
</evidence>